<dbReference type="RefSeq" id="XP_005832257.1">
    <property type="nucleotide sequence ID" value="XM_005832200.1"/>
</dbReference>
<keyword evidence="2 4" id="KW-0863">Zinc-finger</keyword>
<dbReference type="GeneID" id="17301980"/>
<reference evidence="7 9" key="1">
    <citation type="journal article" date="2012" name="Nature">
        <title>Algal genomes reveal evolutionary mosaicism and the fate of nucleomorphs.</title>
        <authorList>
            <consortium name="DOE Joint Genome Institute"/>
            <person name="Curtis B.A."/>
            <person name="Tanifuji G."/>
            <person name="Burki F."/>
            <person name="Gruber A."/>
            <person name="Irimia M."/>
            <person name="Maruyama S."/>
            <person name="Arias M.C."/>
            <person name="Ball S.G."/>
            <person name="Gile G.H."/>
            <person name="Hirakawa Y."/>
            <person name="Hopkins J.F."/>
            <person name="Kuo A."/>
            <person name="Rensing S.A."/>
            <person name="Schmutz J."/>
            <person name="Symeonidi A."/>
            <person name="Elias M."/>
            <person name="Eveleigh R.J."/>
            <person name="Herman E.K."/>
            <person name="Klute M.J."/>
            <person name="Nakayama T."/>
            <person name="Obornik M."/>
            <person name="Reyes-Prieto A."/>
            <person name="Armbrust E.V."/>
            <person name="Aves S.J."/>
            <person name="Beiko R.G."/>
            <person name="Coutinho P."/>
            <person name="Dacks J.B."/>
            <person name="Durnford D.G."/>
            <person name="Fast N.M."/>
            <person name="Green B.R."/>
            <person name="Grisdale C.J."/>
            <person name="Hempel F."/>
            <person name="Henrissat B."/>
            <person name="Hoppner M.P."/>
            <person name="Ishida K."/>
            <person name="Kim E."/>
            <person name="Koreny L."/>
            <person name="Kroth P.G."/>
            <person name="Liu Y."/>
            <person name="Malik S.B."/>
            <person name="Maier U.G."/>
            <person name="McRose D."/>
            <person name="Mock T."/>
            <person name="Neilson J.A."/>
            <person name="Onodera N.T."/>
            <person name="Poole A.M."/>
            <person name="Pritham E.J."/>
            <person name="Richards T.A."/>
            <person name="Rocap G."/>
            <person name="Roy S.W."/>
            <person name="Sarai C."/>
            <person name="Schaack S."/>
            <person name="Shirato S."/>
            <person name="Slamovits C.H."/>
            <person name="Spencer D.F."/>
            <person name="Suzuki S."/>
            <person name="Worden A.Z."/>
            <person name="Zauner S."/>
            <person name="Barry K."/>
            <person name="Bell C."/>
            <person name="Bharti A.K."/>
            <person name="Crow J.A."/>
            <person name="Grimwood J."/>
            <person name="Kramer R."/>
            <person name="Lindquist E."/>
            <person name="Lucas S."/>
            <person name="Salamov A."/>
            <person name="McFadden G.I."/>
            <person name="Lane C.E."/>
            <person name="Keeling P.J."/>
            <person name="Gray M.W."/>
            <person name="Grigoriev I.V."/>
            <person name="Archibald J.M."/>
        </authorList>
    </citation>
    <scope>NUCLEOTIDE SEQUENCE</scope>
    <source>
        <strain evidence="7 9">CCMP2712</strain>
    </source>
</reference>
<feature type="compositionally biased region" description="Low complexity" evidence="5">
    <location>
        <begin position="153"/>
        <end position="164"/>
    </location>
</feature>
<reference evidence="8" key="3">
    <citation type="submission" date="2016-03" db="UniProtKB">
        <authorList>
            <consortium name="EnsemblProtists"/>
        </authorList>
    </citation>
    <scope>IDENTIFICATION</scope>
</reference>
<dbReference type="GO" id="GO:0032266">
    <property type="term" value="F:phosphatidylinositol-3-phosphate binding"/>
    <property type="evidence" value="ECO:0007669"/>
    <property type="project" value="TreeGrafter"/>
</dbReference>
<dbReference type="PaxDb" id="55529-EKX45277"/>
<proteinExistence type="predicted"/>
<dbReference type="InterPro" id="IPR000306">
    <property type="entry name" value="Znf_FYVE"/>
</dbReference>
<reference evidence="9" key="2">
    <citation type="submission" date="2012-11" db="EMBL/GenBank/DDBJ databases">
        <authorList>
            <person name="Kuo A."/>
            <person name="Curtis B.A."/>
            <person name="Tanifuji G."/>
            <person name="Burki F."/>
            <person name="Gruber A."/>
            <person name="Irimia M."/>
            <person name="Maruyama S."/>
            <person name="Arias M.C."/>
            <person name="Ball S.G."/>
            <person name="Gile G.H."/>
            <person name="Hirakawa Y."/>
            <person name="Hopkins J.F."/>
            <person name="Rensing S.A."/>
            <person name="Schmutz J."/>
            <person name="Symeonidi A."/>
            <person name="Elias M."/>
            <person name="Eveleigh R.J."/>
            <person name="Herman E.K."/>
            <person name="Klute M.J."/>
            <person name="Nakayama T."/>
            <person name="Obornik M."/>
            <person name="Reyes-Prieto A."/>
            <person name="Armbrust E.V."/>
            <person name="Aves S.J."/>
            <person name="Beiko R.G."/>
            <person name="Coutinho P."/>
            <person name="Dacks J.B."/>
            <person name="Durnford D.G."/>
            <person name="Fast N.M."/>
            <person name="Green B.R."/>
            <person name="Grisdale C."/>
            <person name="Hempe F."/>
            <person name="Henrissat B."/>
            <person name="Hoppner M.P."/>
            <person name="Ishida K.-I."/>
            <person name="Kim E."/>
            <person name="Koreny L."/>
            <person name="Kroth P.G."/>
            <person name="Liu Y."/>
            <person name="Malik S.-B."/>
            <person name="Maier U.G."/>
            <person name="McRose D."/>
            <person name="Mock T."/>
            <person name="Neilson J.A."/>
            <person name="Onodera N.T."/>
            <person name="Poole A.M."/>
            <person name="Pritham E.J."/>
            <person name="Richards T.A."/>
            <person name="Rocap G."/>
            <person name="Roy S.W."/>
            <person name="Sarai C."/>
            <person name="Schaack S."/>
            <person name="Shirato S."/>
            <person name="Slamovits C.H."/>
            <person name="Spencer D.F."/>
            <person name="Suzuki S."/>
            <person name="Worden A.Z."/>
            <person name="Zauner S."/>
            <person name="Barry K."/>
            <person name="Bell C."/>
            <person name="Bharti A.K."/>
            <person name="Crow J.A."/>
            <person name="Grimwood J."/>
            <person name="Kramer R."/>
            <person name="Lindquist E."/>
            <person name="Lucas S."/>
            <person name="Salamov A."/>
            <person name="McFadden G.I."/>
            <person name="Lane C.E."/>
            <person name="Keeling P.J."/>
            <person name="Gray M.W."/>
            <person name="Grigoriev I.V."/>
            <person name="Archibald J.M."/>
        </authorList>
    </citation>
    <scope>NUCLEOTIDE SEQUENCE</scope>
    <source>
        <strain evidence="9">CCMP2712</strain>
    </source>
</reference>
<dbReference type="EnsemblProtists" id="EKX45277">
    <property type="protein sequence ID" value="EKX45277"/>
    <property type="gene ID" value="GUITHDRAFT_108919"/>
</dbReference>
<keyword evidence="1" id="KW-0479">Metal-binding</keyword>
<feature type="compositionally biased region" description="Basic and acidic residues" evidence="5">
    <location>
        <begin position="206"/>
        <end position="218"/>
    </location>
</feature>
<feature type="domain" description="FYVE-type" evidence="6">
    <location>
        <begin position="56"/>
        <end position="118"/>
    </location>
</feature>
<name>L1JAG1_GUITC</name>
<organism evidence="7">
    <name type="scientific">Guillardia theta (strain CCMP2712)</name>
    <name type="common">Cryptophyte</name>
    <dbReference type="NCBI Taxonomy" id="905079"/>
    <lineage>
        <taxon>Eukaryota</taxon>
        <taxon>Cryptophyceae</taxon>
        <taxon>Pyrenomonadales</taxon>
        <taxon>Geminigeraceae</taxon>
        <taxon>Guillardia</taxon>
    </lineage>
</organism>
<evidence type="ECO:0000256" key="4">
    <source>
        <dbReference type="PROSITE-ProRule" id="PRU00091"/>
    </source>
</evidence>
<dbReference type="Pfam" id="PF01363">
    <property type="entry name" value="FYVE"/>
    <property type="match status" value="1"/>
</dbReference>
<dbReference type="HOGENOM" id="CLU_1002701_0_0_1"/>
<dbReference type="InterPro" id="IPR011011">
    <property type="entry name" value="Znf_FYVE_PHD"/>
</dbReference>
<keyword evidence="9" id="KW-1185">Reference proteome</keyword>
<dbReference type="GO" id="GO:0008270">
    <property type="term" value="F:zinc ion binding"/>
    <property type="evidence" value="ECO:0007669"/>
    <property type="project" value="UniProtKB-KW"/>
</dbReference>
<dbReference type="GO" id="GO:0043328">
    <property type="term" value="P:protein transport to vacuole involved in ubiquitin-dependent protein catabolic process via the multivesicular body sorting pathway"/>
    <property type="evidence" value="ECO:0007669"/>
    <property type="project" value="TreeGrafter"/>
</dbReference>
<evidence type="ECO:0000313" key="8">
    <source>
        <dbReference type="EnsemblProtists" id="EKX45277"/>
    </source>
</evidence>
<feature type="compositionally biased region" description="Polar residues" evidence="5">
    <location>
        <begin position="179"/>
        <end position="196"/>
    </location>
</feature>
<evidence type="ECO:0000313" key="9">
    <source>
        <dbReference type="Proteomes" id="UP000011087"/>
    </source>
</evidence>
<protein>
    <recommendedName>
        <fullName evidence="6">FYVE-type domain-containing protein</fullName>
    </recommendedName>
</protein>
<evidence type="ECO:0000313" key="7">
    <source>
        <dbReference type="EMBL" id="EKX45277.1"/>
    </source>
</evidence>
<evidence type="ECO:0000256" key="3">
    <source>
        <dbReference type="ARBA" id="ARBA00022833"/>
    </source>
</evidence>
<dbReference type="SUPFAM" id="SSF57903">
    <property type="entry name" value="FYVE/PHD zinc finger"/>
    <property type="match status" value="1"/>
</dbReference>
<sequence length="278" mass="30435">MYKSKADQTLRITSLQIESASCNPSSPRDYSSPRRECAKWQWQEDSEAMICSIAECGKEIESKLTALLKGKSSRHHCRMCGRIVCADCSMGRKLLLPATGQGLARHVRVCAACMQIGENFKYEIPDLSRSSSMPMGLGRQSRSVPSIVDLLPSAESSSTSSSPSQHMESKEMGPGSLSLAGNTEETSSNSAPTVLNKNELAASARTQEEHSPMEEQISRADTPSMQEGKIGAVTDEDAEERRIARLEGNLKKFSFYEGMKTHEPQALRALLKLSVNES</sequence>
<feature type="region of interest" description="Disordered" evidence="5">
    <location>
        <begin position="152"/>
        <end position="239"/>
    </location>
</feature>
<dbReference type="Proteomes" id="UP000011087">
    <property type="component" value="Unassembled WGS sequence"/>
</dbReference>
<accession>L1JAG1</accession>
<evidence type="ECO:0000256" key="1">
    <source>
        <dbReference type="ARBA" id="ARBA00022723"/>
    </source>
</evidence>
<dbReference type="GO" id="GO:0006623">
    <property type="term" value="P:protein targeting to vacuole"/>
    <property type="evidence" value="ECO:0007669"/>
    <property type="project" value="TreeGrafter"/>
</dbReference>
<dbReference type="PROSITE" id="PS50178">
    <property type="entry name" value="ZF_FYVE"/>
    <property type="match status" value="1"/>
</dbReference>
<dbReference type="KEGG" id="gtt:GUITHDRAFT_108919"/>
<evidence type="ECO:0000259" key="6">
    <source>
        <dbReference type="PROSITE" id="PS50178"/>
    </source>
</evidence>
<dbReference type="GO" id="GO:0033565">
    <property type="term" value="C:ESCRT-0 complex"/>
    <property type="evidence" value="ECO:0007669"/>
    <property type="project" value="TreeGrafter"/>
</dbReference>
<evidence type="ECO:0000256" key="5">
    <source>
        <dbReference type="SAM" id="MobiDB-lite"/>
    </source>
</evidence>
<dbReference type="InterPro" id="IPR013083">
    <property type="entry name" value="Znf_RING/FYVE/PHD"/>
</dbReference>
<evidence type="ECO:0000256" key="2">
    <source>
        <dbReference type="ARBA" id="ARBA00022771"/>
    </source>
</evidence>
<keyword evidence="3" id="KW-0862">Zinc</keyword>
<dbReference type="PANTHER" id="PTHR47794">
    <property type="entry name" value="VACUOLAR PROTEIN SORTING-ASSOCIATED PROTEIN 27"/>
    <property type="match status" value="1"/>
</dbReference>
<gene>
    <name evidence="7" type="ORF">GUITHDRAFT_108919</name>
</gene>
<dbReference type="STRING" id="905079.L1JAG1"/>
<dbReference type="EMBL" id="JH993000">
    <property type="protein sequence ID" value="EKX45277.1"/>
    <property type="molecule type" value="Genomic_DNA"/>
</dbReference>
<dbReference type="OrthoDB" id="660555at2759"/>
<dbReference type="SMART" id="SM00064">
    <property type="entry name" value="FYVE"/>
    <property type="match status" value="1"/>
</dbReference>
<dbReference type="Gene3D" id="3.30.40.10">
    <property type="entry name" value="Zinc/RING finger domain, C3HC4 (zinc finger)"/>
    <property type="match status" value="1"/>
</dbReference>
<dbReference type="AlphaFoldDB" id="L1JAG1"/>
<dbReference type="InterPro" id="IPR017455">
    <property type="entry name" value="Znf_FYVE-rel"/>
</dbReference>
<dbReference type="GO" id="GO:0043130">
    <property type="term" value="F:ubiquitin binding"/>
    <property type="evidence" value="ECO:0007669"/>
    <property type="project" value="TreeGrafter"/>
</dbReference>
<dbReference type="PANTHER" id="PTHR47794:SF1">
    <property type="entry name" value="VACUOLAR PROTEIN SORTING-ASSOCIATED PROTEIN 27"/>
    <property type="match status" value="1"/>
</dbReference>